<evidence type="ECO:0000256" key="9">
    <source>
        <dbReference type="SAM" id="SignalP"/>
    </source>
</evidence>
<dbReference type="SUPFAM" id="SSF49464">
    <property type="entry name" value="Carboxypeptidase regulatory domain-like"/>
    <property type="match status" value="1"/>
</dbReference>
<evidence type="ECO:0000313" key="12">
    <source>
        <dbReference type="Proteomes" id="UP000269412"/>
    </source>
</evidence>
<evidence type="ECO:0000256" key="6">
    <source>
        <dbReference type="ARBA" id="ARBA00023237"/>
    </source>
</evidence>
<protein>
    <submittedName>
        <fullName evidence="11">TonB-linked SusC/RagA family outer membrane protein</fullName>
    </submittedName>
</protein>
<dbReference type="OrthoDB" id="9768177at2"/>
<comment type="subcellular location">
    <subcellularLocation>
        <location evidence="1 7">Cell outer membrane</location>
        <topology evidence="1 7">Multi-pass membrane protein</topology>
    </subcellularLocation>
</comment>
<dbReference type="Pfam" id="PF13715">
    <property type="entry name" value="CarbopepD_reg_2"/>
    <property type="match status" value="1"/>
</dbReference>
<dbReference type="InterPro" id="IPR037066">
    <property type="entry name" value="Plug_dom_sf"/>
</dbReference>
<name>A0A495EBT8_9FLAO</name>
<keyword evidence="3 7" id="KW-1134">Transmembrane beta strand</keyword>
<evidence type="ECO:0000256" key="2">
    <source>
        <dbReference type="ARBA" id="ARBA00022448"/>
    </source>
</evidence>
<dbReference type="NCBIfam" id="TIGR04057">
    <property type="entry name" value="SusC_RagA_signa"/>
    <property type="match status" value="1"/>
</dbReference>
<evidence type="ECO:0000256" key="4">
    <source>
        <dbReference type="ARBA" id="ARBA00022692"/>
    </source>
</evidence>
<keyword evidence="4 7" id="KW-0812">Transmembrane</keyword>
<dbReference type="NCBIfam" id="TIGR04056">
    <property type="entry name" value="OMP_RagA_SusC"/>
    <property type="match status" value="1"/>
</dbReference>
<comment type="similarity">
    <text evidence="7">Belongs to the TonB-dependent receptor family.</text>
</comment>
<dbReference type="InterPro" id="IPR023996">
    <property type="entry name" value="TonB-dep_OMP_SusC/RagA"/>
</dbReference>
<dbReference type="InterPro" id="IPR036942">
    <property type="entry name" value="Beta-barrel_TonB_sf"/>
</dbReference>
<dbReference type="Gene3D" id="2.60.40.1120">
    <property type="entry name" value="Carboxypeptidase-like, regulatory domain"/>
    <property type="match status" value="1"/>
</dbReference>
<keyword evidence="12" id="KW-1185">Reference proteome</keyword>
<dbReference type="Gene3D" id="2.40.170.20">
    <property type="entry name" value="TonB-dependent receptor, beta-barrel domain"/>
    <property type="match status" value="1"/>
</dbReference>
<feature type="region of interest" description="Disordered" evidence="8">
    <location>
        <begin position="954"/>
        <end position="980"/>
    </location>
</feature>
<comment type="caution">
    <text evidence="11">The sequence shown here is derived from an EMBL/GenBank/DDBJ whole genome shotgun (WGS) entry which is preliminary data.</text>
</comment>
<dbReference type="InterPro" id="IPR023997">
    <property type="entry name" value="TonB-dep_OMP_SusC/RagA_CS"/>
</dbReference>
<dbReference type="InterPro" id="IPR039426">
    <property type="entry name" value="TonB-dep_rcpt-like"/>
</dbReference>
<evidence type="ECO:0000256" key="5">
    <source>
        <dbReference type="ARBA" id="ARBA00023136"/>
    </source>
</evidence>
<dbReference type="Pfam" id="PF07715">
    <property type="entry name" value="Plug"/>
    <property type="match status" value="1"/>
</dbReference>
<sequence length="1089" mass="118874">MRTKLNGILTLLLALIAHVTLAQEKTVSGTVSDQDGLPLPGVNIVVQGSTSGTQTDFDGNYSINASEGQTLMFSYIGQKTATAIVGASNTVNIQLQEDAEALEEVVVTAMGMSREKKSLGYAAQEIKGDQVSTVKVDNVVNSLSGKVSGVQIKANNNFGGSSNFLIRGVSSLKGNNQPLFIIDGIPISNRINNTTAQEGGSTGYDYGNAASDINPDDVASINILKGAAASAIYGSRGSNGAIIITTKKGRSGNAKVTVSSGITVGSIDKSTFLEYQDEYGAGYGPYYGINEDSYFQDIDATGDGITDIVVPTFDDGSYGAPLDGSLVYQWDAFVPEHANYQTATPYVAGKNTPVDFFETSYQYNNSVSVAGGNEKMTYRLGYTNFEQKGMLPNSNLNKNTFNLNGTLKVNDKLQVGSNANFIIQRTVGRNSTGYSDNLMSQFRQWWQVNVDVKEQQAIFNETGQNYSWNHEGGFVQGGSALQPHYWDNPYWSRYKNYQNDRRARFYGNLFATYSLTNWLDVTAKGAVDSYDELREERRAVGSVAAPFGLLRDDESSGYDRKDISFREYNYDLMFNVNTAFNDDLTLTGVAGVNLRSETYSFYHQATAGGIIVPELYSLSNSVNAVPKPKETLEKKKVAGYYAQASLGYKNMLYLDLTDRYDVSSSLPSGNNKYNYYAISSSLIFSNLIDASWLNFGKIRGGYAEVGNDLPANNVYDTFTINNNFGSSVIVSYPGTKQNSELIPERTKEIEFGLEARMFNNRVGFDITAYKKNTEDQLMDVSLSTTTGFTRRWVNAGEMENKGIEVGLNFTPVETNNFAWNVNVNWSKNENKVVSLFGGQENLQLNSFQGGISINATVGEAYGSIRGTGFDYHSNGQKIVDANGYYVAKADQVLGNVNPDWLGGVSNTLRYKELSLNFLIDIQKGGDVYSLDTHYGQGTGLPYYTAGLNELGNPKRDPVTSGADSGGVLNPGVTEDGQPNTTRARADYFGGAYYWGNSSRNPAALTVYDASYIKLRELSLKYQMPVDKWLKGKFVSAATISLVGRNLWIIDKNVPFADPESGLGAGNVQGYLSGSYPTLKTVGLNLNLEF</sequence>
<feature type="domain" description="TonB-dependent receptor plug" evidence="10">
    <location>
        <begin position="116"/>
        <end position="241"/>
    </location>
</feature>
<evidence type="ECO:0000256" key="7">
    <source>
        <dbReference type="PROSITE-ProRule" id="PRU01360"/>
    </source>
</evidence>
<keyword evidence="2 7" id="KW-0813">Transport</keyword>
<evidence type="ECO:0000256" key="3">
    <source>
        <dbReference type="ARBA" id="ARBA00022452"/>
    </source>
</evidence>
<proteinExistence type="inferred from homology"/>
<feature type="signal peptide" evidence="9">
    <location>
        <begin position="1"/>
        <end position="22"/>
    </location>
</feature>
<evidence type="ECO:0000256" key="8">
    <source>
        <dbReference type="SAM" id="MobiDB-lite"/>
    </source>
</evidence>
<organism evidence="11 12">
    <name type="scientific">Maribacter vaceletii</name>
    <dbReference type="NCBI Taxonomy" id="1206816"/>
    <lineage>
        <taxon>Bacteria</taxon>
        <taxon>Pseudomonadati</taxon>
        <taxon>Bacteroidota</taxon>
        <taxon>Flavobacteriia</taxon>
        <taxon>Flavobacteriales</taxon>
        <taxon>Flavobacteriaceae</taxon>
        <taxon>Maribacter</taxon>
    </lineage>
</organism>
<dbReference type="EMBL" id="RBIQ01000007">
    <property type="protein sequence ID" value="RKR14013.1"/>
    <property type="molecule type" value="Genomic_DNA"/>
</dbReference>
<dbReference type="PROSITE" id="PS52016">
    <property type="entry name" value="TONB_DEPENDENT_REC_3"/>
    <property type="match status" value="1"/>
</dbReference>
<keyword evidence="6 7" id="KW-0998">Cell outer membrane</keyword>
<dbReference type="RefSeq" id="WP_121062861.1">
    <property type="nucleotide sequence ID" value="NZ_RBIQ01000007.1"/>
</dbReference>
<dbReference type="InterPro" id="IPR008969">
    <property type="entry name" value="CarboxyPept-like_regulatory"/>
</dbReference>
<dbReference type="GO" id="GO:0009279">
    <property type="term" value="C:cell outer membrane"/>
    <property type="evidence" value="ECO:0007669"/>
    <property type="project" value="UniProtKB-SubCell"/>
</dbReference>
<dbReference type="Gene3D" id="2.170.130.10">
    <property type="entry name" value="TonB-dependent receptor, plug domain"/>
    <property type="match status" value="1"/>
</dbReference>
<keyword evidence="5 7" id="KW-0472">Membrane</keyword>
<dbReference type="Proteomes" id="UP000269412">
    <property type="component" value="Unassembled WGS sequence"/>
</dbReference>
<dbReference type="InterPro" id="IPR012910">
    <property type="entry name" value="Plug_dom"/>
</dbReference>
<evidence type="ECO:0000313" key="11">
    <source>
        <dbReference type="EMBL" id="RKR14013.1"/>
    </source>
</evidence>
<dbReference type="AlphaFoldDB" id="A0A495EBT8"/>
<gene>
    <name evidence="11" type="ORF">CLV91_0082</name>
</gene>
<evidence type="ECO:0000256" key="1">
    <source>
        <dbReference type="ARBA" id="ARBA00004571"/>
    </source>
</evidence>
<evidence type="ECO:0000259" key="10">
    <source>
        <dbReference type="Pfam" id="PF07715"/>
    </source>
</evidence>
<dbReference type="SUPFAM" id="SSF56935">
    <property type="entry name" value="Porins"/>
    <property type="match status" value="1"/>
</dbReference>
<accession>A0A495EBT8</accession>
<keyword evidence="9" id="KW-0732">Signal</keyword>
<feature type="chain" id="PRO_5019823929" evidence="9">
    <location>
        <begin position="23"/>
        <end position="1089"/>
    </location>
</feature>
<reference evidence="11 12" key="1">
    <citation type="submission" date="2018-10" db="EMBL/GenBank/DDBJ databases">
        <title>Genomic Encyclopedia of Archaeal and Bacterial Type Strains, Phase II (KMG-II): from individual species to whole genera.</title>
        <authorList>
            <person name="Goeker M."/>
        </authorList>
    </citation>
    <scope>NUCLEOTIDE SEQUENCE [LARGE SCALE GENOMIC DNA]</scope>
    <source>
        <strain evidence="11 12">DSM 25230</strain>
    </source>
</reference>